<keyword evidence="1" id="KW-0812">Transmembrane</keyword>
<protein>
    <submittedName>
        <fullName evidence="2">Uncharacterized protein</fullName>
    </submittedName>
</protein>
<feature type="transmembrane region" description="Helical" evidence="1">
    <location>
        <begin position="211"/>
        <end position="227"/>
    </location>
</feature>
<dbReference type="EMBL" id="JACHMY010000001">
    <property type="protein sequence ID" value="MBB5840277.1"/>
    <property type="molecule type" value="Genomic_DNA"/>
</dbReference>
<proteinExistence type="predicted"/>
<feature type="transmembrane region" description="Helical" evidence="1">
    <location>
        <begin position="12"/>
        <end position="37"/>
    </location>
</feature>
<keyword evidence="3" id="KW-1185">Reference proteome</keyword>
<comment type="caution">
    <text evidence="2">The sequence shown here is derived from an EMBL/GenBank/DDBJ whole genome shotgun (WGS) entry which is preliminary data.</text>
</comment>
<feature type="transmembrane region" description="Helical" evidence="1">
    <location>
        <begin position="91"/>
        <end position="109"/>
    </location>
</feature>
<keyword evidence="1" id="KW-1133">Transmembrane helix</keyword>
<name>A0A7W9JDR5_9ACTN</name>
<feature type="transmembrane region" description="Helical" evidence="1">
    <location>
        <begin position="141"/>
        <end position="160"/>
    </location>
</feature>
<evidence type="ECO:0000313" key="2">
    <source>
        <dbReference type="EMBL" id="MBB5840277.1"/>
    </source>
</evidence>
<feature type="transmembrane region" description="Helical" evidence="1">
    <location>
        <begin position="66"/>
        <end position="84"/>
    </location>
</feature>
<evidence type="ECO:0000313" key="3">
    <source>
        <dbReference type="Proteomes" id="UP000549971"/>
    </source>
</evidence>
<dbReference type="Proteomes" id="UP000549971">
    <property type="component" value="Unassembled WGS sequence"/>
</dbReference>
<accession>A0A7W9JDR5</accession>
<keyword evidence="1" id="KW-0472">Membrane</keyword>
<organism evidence="2 3">
    <name type="scientific">Kribbella italica</name>
    <dbReference type="NCBI Taxonomy" id="1540520"/>
    <lineage>
        <taxon>Bacteria</taxon>
        <taxon>Bacillati</taxon>
        <taxon>Actinomycetota</taxon>
        <taxon>Actinomycetes</taxon>
        <taxon>Propionibacteriales</taxon>
        <taxon>Kribbellaceae</taxon>
        <taxon>Kribbella</taxon>
    </lineage>
</organism>
<feature type="transmembrane region" description="Helical" evidence="1">
    <location>
        <begin position="172"/>
        <end position="191"/>
    </location>
</feature>
<gene>
    <name evidence="2" type="ORF">HDA39_007011</name>
</gene>
<sequence length="229" mass="24416">MSVTIPGRLAPAALSPTQLVVGLLVCTDLVMLVLHLAHRSVQVGLRVPVVKSAAFNISSDHGIAESFGYVQLFWAVLLLTWLGLFGRRRSYLPWALLFGYLLVDDFFGLHEAAGTALVKAAGFAPEQLVFAGVRLQDVGELGFALAVGLMLLALLVWGYLRGTARTRSTYRRLLGLSLVLAVFGMLVDGLATGAGDSGLQLLHLLEDGGELLAMTAVLAYVVSLVAAER</sequence>
<dbReference type="AlphaFoldDB" id="A0A7W9JDR5"/>
<evidence type="ECO:0000256" key="1">
    <source>
        <dbReference type="SAM" id="Phobius"/>
    </source>
</evidence>
<dbReference type="RefSeq" id="WP_184802503.1">
    <property type="nucleotide sequence ID" value="NZ_JACHMY010000001.1"/>
</dbReference>
<reference evidence="2 3" key="1">
    <citation type="submission" date="2020-08" db="EMBL/GenBank/DDBJ databases">
        <title>Sequencing the genomes of 1000 actinobacteria strains.</title>
        <authorList>
            <person name="Klenk H.-P."/>
        </authorList>
    </citation>
    <scope>NUCLEOTIDE SEQUENCE [LARGE SCALE GENOMIC DNA]</scope>
    <source>
        <strain evidence="2 3">DSM 28967</strain>
    </source>
</reference>